<dbReference type="AlphaFoldDB" id="A0A177TCY6"/>
<feature type="compositionally biased region" description="Acidic residues" evidence="1">
    <location>
        <begin position="134"/>
        <end position="149"/>
    </location>
</feature>
<accession>A0A177TCY6</accession>
<evidence type="ECO:0000313" key="2">
    <source>
        <dbReference type="EMBL" id="KAE8255640.1"/>
    </source>
</evidence>
<feature type="compositionally biased region" description="Basic residues" evidence="1">
    <location>
        <begin position="156"/>
        <end position="170"/>
    </location>
</feature>
<dbReference type="Proteomes" id="UP000077521">
    <property type="component" value="Unassembled WGS sequence"/>
</dbReference>
<protein>
    <submittedName>
        <fullName evidence="2">Uncharacterized protein</fullName>
    </submittedName>
</protein>
<evidence type="ECO:0000313" key="3">
    <source>
        <dbReference type="Proteomes" id="UP000077521"/>
    </source>
</evidence>
<name>A0A177TCY6_9BASI</name>
<feature type="compositionally biased region" description="Acidic residues" evidence="1">
    <location>
        <begin position="521"/>
        <end position="543"/>
    </location>
</feature>
<sequence>MYAAPYDDDEQETEGERGPRGCLALLPTPTWAEINLVPVLQAREREAGMEKVVVEKKKRARRKGRAPESPPPPPPAEGEGKDEVGVGEEEEGGDRPNKRARVDTTISTTRARSTGRTRAPAKKGTTSSTPAEVDPPDDAEDSSSSEEETTTAAPTTRRRSRLRSKWKRPKPLTDPVEIAAAALATQRLLEGCSGTVKVHPDEGRVLISRELFEGVVVKMAGLVPRFLGEDDVGEDGVGLEDEVIFVLREMLCLDQGKEDRLQQTGIFRLLVGHTPSPTTHSNDTSTAVRTFFGPLWYSSTTFTSKMTKDVPEYIGGYLSLHIVHPTHTFHLALSRADALRLTISERTDTGSSDSEFVGICEMMLRERARREAFGLAPCFDEGGGKGEEGGLMMLASSEEDGEEGWEVVGVPELWVDRALLVQAERRAVEMIGSSSSSSSSGPTEIGKGERGTAFSKDAMDFVKMFSFGTSLADDGGKFVRVPKSCLSEARLYVDSVLGARAKGAVSVSDAMMEMEGVRLESEEEDEEEGEEGEEIEVLDEPEVEVPREVDEVSPELEPEREPSPEPVQEAVQGSTSTSTSTSIPGSSMMLALPGLGQPSRLHIAPEPVKKAKPKKKAVISIPKKIEKEKGARTAVSLGELEDELEGVLVEARRRTVKALRV</sequence>
<feature type="region of interest" description="Disordered" evidence="1">
    <location>
        <begin position="517"/>
        <end position="615"/>
    </location>
</feature>
<gene>
    <name evidence="2" type="ORF">A4X13_0g2972</name>
</gene>
<organism evidence="2 3">
    <name type="scientific">Tilletia indica</name>
    <dbReference type="NCBI Taxonomy" id="43049"/>
    <lineage>
        <taxon>Eukaryota</taxon>
        <taxon>Fungi</taxon>
        <taxon>Dikarya</taxon>
        <taxon>Basidiomycota</taxon>
        <taxon>Ustilaginomycotina</taxon>
        <taxon>Exobasidiomycetes</taxon>
        <taxon>Tilletiales</taxon>
        <taxon>Tilletiaceae</taxon>
        <taxon>Tilletia</taxon>
    </lineage>
</organism>
<feature type="compositionally biased region" description="Low complexity" evidence="1">
    <location>
        <begin position="566"/>
        <end position="582"/>
    </location>
</feature>
<dbReference type="EMBL" id="LWDF02000154">
    <property type="protein sequence ID" value="KAE8255640.1"/>
    <property type="molecule type" value="Genomic_DNA"/>
</dbReference>
<feature type="region of interest" description="Disordered" evidence="1">
    <location>
        <begin position="43"/>
        <end position="170"/>
    </location>
</feature>
<comment type="caution">
    <text evidence="2">The sequence shown here is derived from an EMBL/GenBank/DDBJ whole genome shotgun (WGS) entry which is preliminary data.</text>
</comment>
<keyword evidence="3" id="KW-1185">Reference proteome</keyword>
<feature type="compositionally biased region" description="Acidic residues" evidence="1">
    <location>
        <begin position="1"/>
        <end position="13"/>
    </location>
</feature>
<evidence type="ECO:0000256" key="1">
    <source>
        <dbReference type="SAM" id="MobiDB-lite"/>
    </source>
</evidence>
<feature type="compositionally biased region" description="Basic and acidic residues" evidence="1">
    <location>
        <begin position="93"/>
        <end position="102"/>
    </location>
</feature>
<reference evidence="2" key="1">
    <citation type="submission" date="2016-04" db="EMBL/GenBank/DDBJ databases">
        <authorList>
            <person name="Nguyen H.D."/>
            <person name="Samba Siva P."/>
            <person name="Cullis J."/>
            <person name="Levesque C.A."/>
            <person name="Hambleton S."/>
        </authorList>
    </citation>
    <scope>NUCLEOTIDE SEQUENCE</scope>
    <source>
        <strain evidence="2">DAOMC 236416</strain>
    </source>
</reference>
<feature type="compositionally biased region" description="Basic and acidic residues" evidence="1">
    <location>
        <begin position="43"/>
        <end position="55"/>
    </location>
</feature>
<proteinExistence type="predicted"/>
<feature type="region of interest" description="Disordered" evidence="1">
    <location>
        <begin position="430"/>
        <end position="450"/>
    </location>
</feature>
<reference evidence="2" key="2">
    <citation type="journal article" date="2019" name="IMA Fungus">
        <title>Genome sequencing and comparison of five Tilletia species to identify candidate genes for the detection of regulated species infecting wheat.</title>
        <authorList>
            <person name="Nguyen H.D.T."/>
            <person name="Sultana T."/>
            <person name="Kesanakurti P."/>
            <person name="Hambleton S."/>
        </authorList>
    </citation>
    <scope>NUCLEOTIDE SEQUENCE</scope>
    <source>
        <strain evidence="2">DAOMC 236416</strain>
    </source>
</reference>
<feature type="region of interest" description="Disordered" evidence="1">
    <location>
        <begin position="1"/>
        <end position="22"/>
    </location>
</feature>